<dbReference type="InterPro" id="IPR036709">
    <property type="entry name" value="Autotransporte_beta_dom_sf"/>
</dbReference>
<dbReference type="PANTHER" id="PTHR35037:SF3">
    <property type="entry name" value="C-TERMINAL REGION OF AIDA-LIKE PROTEIN"/>
    <property type="match status" value="1"/>
</dbReference>
<reference evidence="2 3" key="1">
    <citation type="submission" date="2019-08" db="EMBL/GenBank/DDBJ databases">
        <title>Aureimonas fodiniaquatilis sp. nov., isolated from a coal mine wastewater.</title>
        <authorList>
            <person name="Kim W."/>
        </authorList>
    </citation>
    <scope>NUCLEOTIDE SEQUENCE [LARGE SCALE GENOMIC DNA]</scope>
    <source>
        <strain evidence="2 3">CAU 1482</strain>
    </source>
</reference>
<dbReference type="PROSITE" id="PS51208">
    <property type="entry name" value="AUTOTRANSPORTER"/>
    <property type="match status" value="1"/>
</dbReference>
<dbReference type="PANTHER" id="PTHR35037">
    <property type="entry name" value="C-TERMINAL REGION OF AIDA-LIKE PROTEIN"/>
    <property type="match status" value="1"/>
</dbReference>
<dbReference type="AlphaFoldDB" id="A0A5B0E3G2"/>
<dbReference type="InterPro" id="IPR011050">
    <property type="entry name" value="Pectin_lyase_fold/virulence"/>
</dbReference>
<dbReference type="Pfam" id="PF03797">
    <property type="entry name" value="Autotransporter"/>
    <property type="match status" value="1"/>
</dbReference>
<dbReference type="Proteomes" id="UP000324738">
    <property type="component" value="Unassembled WGS sequence"/>
</dbReference>
<proteinExistence type="predicted"/>
<keyword evidence="3" id="KW-1185">Reference proteome</keyword>
<dbReference type="CDD" id="cd01344">
    <property type="entry name" value="PL2_Passenger_AT"/>
    <property type="match status" value="1"/>
</dbReference>
<dbReference type="GO" id="GO:0019867">
    <property type="term" value="C:outer membrane"/>
    <property type="evidence" value="ECO:0007669"/>
    <property type="project" value="InterPro"/>
</dbReference>
<dbReference type="InterPro" id="IPR012332">
    <property type="entry name" value="Autotransporter_pectin_lyase_C"/>
</dbReference>
<evidence type="ECO:0000313" key="2">
    <source>
        <dbReference type="EMBL" id="KAA0971939.1"/>
    </source>
</evidence>
<dbReference type="EMBL" id="VTWH01000001">
    <property type="protein sequence ID" value="KAA0971939.1"/>
    <property type="molecule type" value="Genomic_DNA"/>
</dbReference>
<dbReference type="InterPro" id="IPR005546">
    <property type="entry name" value="Autotransporte_beta"/>
</dbReference>
<feature type="domain" description="Autotransporter" evidence="1">
    <location>
        <begin position="539"/>
        <end position="824"/>
    </location>
</feature>
<evidence type="ECO:0000313" key="3">
    <source>
        <dbReference type="Proteomes" id="UP000324738"/>
    </source>
</evidence>
<accession>A0A5B0E3G2</accession>
<protein>
    <submittedName>
        <fullName evidence="2">Autotransporter outer membrane beta-barrel domain-containing protein</fullName>
    </submittedName>
</protein>
<dbReference type="SUPFAM" id="SSF103515">
    <property type="entry name" value="Autotransporter"/>
    <property type="match status" value="1"/>
</dbReference>
<dbReference type="InterPro" id="IPR051551">
    <property type="entry name" value="Autotransporter_adhesion"/>
</dbReference>
<dbReference type="Gene3D" id="2.160.20.20">
    <property type="match status" value="1"/>
</dbReference>
<dbReference type="SMART" id="SM00869">
    <property type="entry name" value="Autotransporter"/>
    <property type="match status" value="1"/>
</dbReference>
<organism evidence="2 3">
    <name type="scientific">Aureimonas fodinaquatilis</name>
    <dbReference type="NCBI Taxonomy" id="2565783"/>
    <lineage>
        <taxon>Bacteria</taxon>
        <taxon>Pseudomonadati</taxon>
        <taxon>Pseudomonadota</taxon>
        <taxon>Alphaproteobacteria</taxon>
        <taxon>Hyphomicrobiales</taxon>
        <taxon>Aurantimonadaceae</taxon>
        <taxon>Aureimonas</taxon>
    </lineage>
</organism>
<dbReference type="InterPro" id="IPR043990">
    <property type="entry name" value="AC_1"/>
</dbReference>
<sequence>MFIRSGDVTSISQGSNPAYFEMTGGTLQNLNQGGGLDIFRMIDGHLTGTATAGDFGIQTGGRIGAVNLQAADNGYHMLGGTIDRFLYAQTGDDYFQLEGGSIGFDPAGGTAGAGNSINSGAGNDKIVLNGTLVEGNIVMFNPNNPGAETDFLDLRSGAIQGRVLLGDGSDFVLVGPDFAPQFSSGVQGGIDAGDGLSSTDGWIDVFATNGWSGQLTGSLITNFETMVISAGAVSFSDNALAVGGDAGTGVFVVDGAELDFGPAFTLDGNLNLGGSPIVNFDAATYGFTANPNRFYTIDTSLYDLRGPADFAFSSAGGTLLAGGLGAYRINGDVLNAGTIDLQGGGPGTRLVVAGDYTGANGTLLINTVLGDDRSVTDQLVVEGETAGNTLLYVNNIGGTGAQTTQGIKVVDVLGPNSAGSFSLMGDRSLNGQQVLIAGAYYYSLNQGSISEPGDGDWYLQSLTRAVSPTDPASPTNPVVPFYQAAVPLAEAYPSVLLRLQGLPTLQQRMGNRFWSGAGNGIAAQGSDLVDEAVSPDQMPISEGRGIWAQVEGTHIRIAPENSASLGNYTNDVFQFKAGIDLPVHETSTGLLVGGINAQLDRASTDVTSDYGNGSISTNGLGFGGTLTWYGAGGQYVDGQARVAWYESDLESDELGLIASGNHGLGYAFSLEAGRRLEMRSGLALTPQVQLTYSAIEFDSFNQIVNGRSAASISLRDGESLTGRIGLALDSEASWQSDNGTMSRRHIYGIANLYYEFLDGTLVDVSGENFATENERLWGGVGLGGSYNWNDDRYSLYGEGLVSTALDNFGDSYALKGTVGFRANW</sequence>
<evidence type="ECO:0000259" key="1">
    <source>
        <dbReference type="PROSITE" id="PS51208"/>
    </source>
</evidence>
<dbReference type="SUPFAM" id="SSF51126">
    <property type="entry name" value="Pectin lyase-like"/>
    <property type="match status" value="1"/>
</dbReference>
<dbReference type="NCBIfam" id="TIGR01414">
    <property type="entry name" value="autotrans_barl"/>
    <property type="match status" value="1"/>
</dbReference>
<dbReference type="InterPro" id="IPR006315">
    <property type="entry name" value="OM_autotransptr_brl_dom"/>
</dbReference>
<gene>
    <name evidence="2" type="ORF">FPY71_02080</name>
</gene>
<dbReference type="RefSeq" id="WP_149297167.1">
    <property type="nucleotide sequence ID" value="NZ_VTWH01000001.1"/>
</dbReference>
<name>A0A5B0E3G2_9HYPH</name>
<dbReference type="Pfam" id="PF18883">
    <property type="entry name" value="AC_1"/>
    <property type="match status" value="1"/>
</dbReference>
<dbReference type="OrthoDB" id="6053567at2"/>
<comment type="caution">
    <text evidence="2">The sequence shown here is derived from an EMBL/GenBank/DDBJ whole genome shotgun (WGS) entry which is preliminary data.</text>
</comment>
<dbReference type="Gene3D" id="2.40.128.130">
    <property type="entry name" value="Autotransporter beta-domain"/>
    <property type="match status" value="1"/>
</dbReference>